<organism evidence="2 3">
    <name type="scientific">Streptomyces mordarskii</name>
    <dbReference type="NCBI Taxonomy" id="1226758"/>
    <lineage>
        <taxon>Bacteria</taxon>
        <taxon>Bacillati</taxon>
        <taxon>Actinomycetota</taxon>
        <taxon>Actinomycetes</taxon>
        <taxon>Kitasatosporales</taxon>
        <taxon>Streptomycetaceae</taxon>
        <taxon>Streptomyces</taxon>
    </lineage>
</organism>
<sequence length="123" mass="12970">MSLIDVEKAVTVGKVVACVGGAMAVVLFLSACGGSSSKAPSKKRTTVGKRDPAVGEDLQKAIQGAVKSGLGYSIRNAKSGGRSIDMKSLDQYEVCFERSVPKMQAVMFYVVPVLEDCPQKVGR</sequence>
<evidence type="ECO:0000313" key="2">
    <source>
        <dbReference type="EMBL" id="GAA0555277.1"/>
    </source>
</evidence>
<keyword evidence="1" id="KW-0812">Transmembrane</keyword>
<keyword evidence="3" id="KW-1185">Reference proteome</keyword>
<feature type="transmembrane region" description="Helical" evidence="1">
    <location>
        <begin position="12"/>
        <end position="34"/>
    </location>
</feature>
<accession>A0ABP3NWM7</accession>
<evidence type="ECO:0000256" key="1">
    <source>
        <dbReference type="SAM" id="Phobius"/>
    </source>
</evidence>
<keyword evidence="1" id="KW-0472">Membrane</keyword>
<dbReference type="EMBL" id="BAAABZ010000072">
    <property type="protein sequence ID" value="GAA0555277.1"/>
    <property type="molecule type" value="Genomic_DNA"/>
</dbReference>
<reference evidence="3" key="1">
    <citation type="journal article" date="2019" name="Int. J. Syst. Evol. Microbiol.">
        <title>The Global Catalogue of Microorganisms (GCM) 10K type strain sequencing project: providing services to taxonomists for standard genome sequencing and annotation.</title>
        <authorList>
            <consortium name="The Broad Institute Genomics Platform"/>
            <consortium name="The Broad Institute Genome Sequencing Center for Infectious Disease"/>
            <person name="Wu L."/>
            <person name="Ma J."/>
        </authorList>
    </citation>
    <scope>NUCLEOTIDE SEQUENCE [LARGE SCALE GENOMIC DNA]</scope>
    <source>
        <strain evidence="3">JCM 5052</strain>
    </source>
</reference>
<evidence type="ECO:0000313" key="3">
    <source>
        <dbReference type="Proteomes" id="UP001501576"/>
    </source>
</evidence>
<keyword evidence="1" id="KW-1133">Transmembrane helix</keyword>
<evidence type="ECO:0008006" key="4">
    <source>
        <dbReference type="Google" id="ProtNLM"/>
    </source>
</evidence>
<gene>
    <name evidence="2" type="ORF">GCM10010390_66720</name>
</gene>
<protein>
    <recommendedName>
        <fullName evidence="4">Lipoprotein</fullName>
    </recommendedName>
</protein>
<proteinExistence type="predicted"/>
<name>A0ABP3NWM7_9ACTN</name>
<comment type="caution">
    <text evidence="2">The sequence shown here is derived from an EMBL/GenBank/DDBJ whole genome shotgun (WGS) entry which is preliminary data.</text>
</comment>
<dbReference type="Proteomes" id="UP001501576">
    <property type="component" value="Unassembled WGS sequence"/>
</dbReference>